<keyword evidence="4" id="KW-1185">Reference proteome</keyword>
<gene>
    <name evidence="3" type="ORF">GCM10007933_39480</name>
</gene>
<dbReference type="RefSeq" id="WP_284189628.1">
    <property type="nucleotide sequence ID" value="NZ_BSPX01000095.1"/>
</dbReference>
<dbReference type="Pfam" id="PF00990">
    <property type="entry name" value="GGDEF"/>
    <property type="match status" value="1"/>
</dbReference>
<dbReference type="InterPro" id="IPR029787">
    <property type="entry name" value="Nucleotide_cyclase"/>
</dbReference>
<dbReference type="CDD" id="cd01949">
    <property type="entry name" value="GGDEF"/>
    <property type="match status" value="1"/>
</dbReference>
<name>A0ABQ6FGS5_9RHOO</name>
<dbReference type="PANTHER" id="PTHR46663">
    <property type="entry name" value="DIGUANYLATE CYCLASE DGCT-RELATED"/>
    <property type="match status" value="1"/>
</dbReference>
<dbReference type="InterPro" id="IPR000160">
    <property type="entry name" value="GGDEF_dom"/>
</dbReference>
<protein>
    <recommendedName>
        <fullName evidence="2">GGDEF domain-containing protein</fullName>
    </recommendedName>
</protein>
<sequence>MPASDPHQTDAALATLAQLDEAANRLVAELARLRQELTAARNDCDARRSAQLREANEKLLLAALQADQIAESAVNDRDVLASRSQRDPLTGTPNRSLMLDRLESAIALAHRRGTHIAVLFLDLDLFKQINDVLGHAVGDETLQLVARRLQSVLRDSDTVSRHGGDEFLALLTEITQPTDATLIADKMLAALATPARIGDHLLNLSGSVGIALYPQDGTDAASLIAHADAAMYAAKRAGGGRCALHQPDTPPDTAPECG</sequence>
<proteinExistence type="predicted"/>
<dbReference type="SMART" id="SM00267">
    <property type="entry name" value="GGDEF"/>
    <property type="match status" value="1"/>
</dbReference>
<evidence type="ECO:0000313" key="3">
    <source>
        <dbReference type="EMBL" id="GLT24467.1"/>
    </source>
</evidence>
<dbReference type="InterPro" id="IPR043128">
    <property type="entry name" value="Rev_trsase/Diguanyl_cyclase"/>
</dbReference>
<comment type="caution">
    <text evidence="3">The sequence shown here is derived from an EMBL/GenBank/DDBJ whole genome shotgun (WGS) entry which is preliminary data.</text>
</comment>
<dbReference type="SUPFAM" id="SSF55073">
    <property type="entry name" value="Nucleotide cyclase"/>
    <property type="match status" value="1"/>
</dbReference>
<dbReference type="Gene3D" id="3.30.70.270">
    <property type="match status" value="1"/>
</dbReference>
<evidence type="ECO:0000259" key="2">
    <source>
        <dbReference type="PROSITE" id="PS50887"/>
    </source>
</evidence>
<dbReference type="NCBIfam" id="TIGR00254">
    <property type="entry name" value="GGDEF"/>
    <property type="match status" value="1"/>
</dbReference>
<accession>A0ABQ6FGS5</accession>
<keyword evidence="1" id="KW-0175">Coiled coil</keyword>
<organism evidence="3 4">
    <name type="scientific">Zoogloea oryzae</name>
    <dbReference type="NCBI Taxonomy" id="310767"/>
    <lineage>
        <taxon>Bacteria</taxon>
        <taxon>Pseudomonadati</taxon>
        <taxon>Pseudomonadota</taxon>
        <taxon>Betaproteobacteria</taxon>
        <taxon>Rhodocyclales</taxon>
        <taxon>Zoogloeaceae</taxon>
        <taxon>Zoogloea</taxon>
    </lineage>
</organism>
<dbReference type="InterPro" id="IPR052163">
    <property type="entry name" value="DGC-Regulatory_Protein"/>
</dbReference>
<evidence type="ECO:0000313" key="4">
    <source>
        <dbReference type="Proteomes" id="UP001157167"/>
    </source>
</evidence>
<reference evidence="4" key="1">
    <citation type="journal article" date="2019" name="Int. J. Syst. Evol. Microbiol.">
        <title>The Global Catalogue of Microorganisms (GCM) 10K type strain sequencing project: providing services to taxonomists for standard genome sequencing and annotation.</title>
        <authorList>
            <consortium name="The Broad Institute Genomics Platform"/>
            <consortium name="The Broad Institute Genome Sequencing Center for Infectious Disease"/>
            <person name="Wu L."/>
            <person name="Ma J."/>
        </authorList>
    </citation>
    <scope>NUCLEOTIDE SEQUENCE [LARGE SCALE GENOMIC DNA]</scope>
    <source>
        <strain evidence="4">NBRC 102407</strain>
    </source>
</reference>
<dbReference type="PANTHER" id="PTHR46663:SF3">
    <property type="entry name" value="SLL0267 PROTEIN"/>
    <property type="match status" value="1"/>
</dbReference>
<evidence type="ECO:0000256" key="1">
    <source>
        <dbReference type="SAM" id="Coils"/>
    </source>
</evidence>
<dbReference type="EMBL" id="BSPX01000095">
    <property type="protein sequence ID" value="GLT24467.1"/>
    <property type="molecule type" value="Genomic_DNA"/>
</dbReference>
<feature type="domain" description="GGDEF" evidence="2">
    <location>
        <begin position="114"/>
        <end position="247"/>
    </location>
</feature>
<dbReference type="PROSITE" id="PS50887">
    <property type="entry name" value="GGDEF"/>
    <property type="match status" value="1"/>
</dbReference>
<dbReference type="Proteomes" id="UP001157167">
    <property type="component" value="Unassembled WGS sequence"/>
</dbReference>
<feature type="coiled-coil region" evidence="1">
    <location>
        <begin position="16"/>
        <end position="43"/>
    </location>
</feature>